<sequence>MLLRNEHEITLSNVGRIFGDSIGRYRRRESRRQAPVDGFTAFLDWHTPHPKIGETAQTGNCWDVFTASCQASHRISTKLTISESYFVHIP</sequence>
<evidence type="ECO:0000313" key="1">
    <source>
        <dbReference type="EMBL" id="QCW81697.1"/>
    </source>
</evidence>
<organism evidence="1 2">
    <name type="scientific">Methylotuvimicrobium buryatense</name>
    <name type="common">Methylomicrobium buryatense</name>
    <dbReference type="NCBI Taxonomy" id="95641"/>
    <lineage>
        <taxon>Bacteria</taxon>
        <taxon>Pseudomonadati</taxon>
        <taxon>Pseudomonadota</taxon>
        <taxon>Gammaproteobacteria</taxon>
        <taxon>Methylococcales</taxon>
        <taxon>Methylococcaceae</taxon>
        <taxon>Methylotuvimicrobium</taxon>
    </lineage>
</organism>
<dbReference type="AlphaFoldDB" id="A0A4P9UKU1"/>
<name>A0A4P9UKU1_METBY</name>
<gene>
    <name evidence="1" type="ORF">EQU24_05125</name>
</gene>
<accession>A0A4P9UKU1</accession>
<proteinExistence type="predicted"/>
<keyword evidence="2" id="KW-1185">Reference proteome</keyword>
<reference evidence="2" key="1">
    <citation type="journal article" date="2019" name="J. Bacteriol.">
        <title>A Mutagenic Screen Identifies a TonB-Dependent Receptor Required for the Lanthanide Metal Switch in the Type I Methanotroph 'Methylotuvimicrobium buryatense' 5GB1C.</title>
        <authorList>
            <person name="Groom J.D."/>
            <person name="Ford S.M."/>
            <person name="Pesesky M.W."/>
            <person name="Lidstrom M.E."/>
        </authorList>
    </citation>
    <scope>NUCLEOTIDE SEQUENCE [LARGE SCALE GENOMIC DNA]</scope>
    <source>
        <strain evidence="2">5GB1C</strain>
    </source>
</reference>
<protein>
    <submittedName>
        <fullName evidence="1">Uncharacterized protein</fullName>
    </submittedName>
</protein>
<dbReference type="EMBL" id="CP035467">
    <property type="protein sequence ID" value="QCW81697.1"/>
    <property type="molecule type" value="Genomic_DNA"/>
</dbReference>
<evidence type="ECO:0000313" key="2">
    <source>
        <dbReference type="Proteomes" id="UP000305881"/>
    </source>
</evidence>
<dbReference type="STRING" id="675511.GCA_000341735_00402"/>
<dbReference type="Proteomes" id="UP000305881">
    <property type="component" value="Chromosome"/>
</dbReference>
<dbReference type="KEGG" id="mbur:EQU24_05125"/>